<keyword evidence="2" id="KW-1185">Reference proteome</keyword>
<reference evidence="1 2" key="1">
    <citation type="journal article" date="2007" name="Int. J. Syst. Evol. Microbiol.">
        <title>Paenibacillus ginsengarvi sp. nov., isolated from soil from ginseng cultivation.</title>
        <authorList>
            <person name="Yoon M.H."/>
            <person name="Ten L.N."/>
            <person name="Im W.T."/>
        </authorList>
    </citation>
    <scope>NUCLEOTIDE SEQUENCE [LARGE SCALE GENOMIC DNA]</scope>
    <source>
        <strain evidence="1 2">KCTC 13059</strain>
    </source>
</reference>
<protein>
    <submittedName>
        <fullName evidence="1">Uncharacterized protein</fullName>
    </submittedName>
</protein>
<evidence type="ECO:0000313" key="1">
    <source>
        <dbReference type="EMBL" id="RKN86357.1"/>
    </source>
</evidence>
<dbReference type="AlphaFoldDB" id="A0A3B0CT29"/>
<sequence length="87" mass="9238">MSSSSYTTIQGNTIRNRLKHIGKAISASGTTIRYGSQNAIHITSAAEKYNTIHGNQLLFGTILPESSGINDEGTGTSAHNNVAFETI</sequence>
<organism evidence="1 2">
    <name type="scientific">Paenibacillus ginsengarvi</name>
    <dbReference type="NCBI Taxonomy" id="400777"/>
    <lineage>
        <taxon>Bacteria</taxon>
        <taxon>Bacillati</taxon>
        <taxon>Bacillota</taxon>
        <taxon>Bacilli</taxon>
        <taxon>Bacillales</taxon>
        <taxon>Paenibacillaceae</taxon>
        <taxon>Paenibacillus</taxon>
    </lineage>
</organism>
<accession>A0A3B0CT29</accession>
<dbReference type="RefSeq" id="WP_120746048.1">
    <property type="nucleotide sequence ID" value="NZ_RBAH01000002.1"/>
</dbReference>
<dbReference type="EMBL" id="RBAH01000002">
    <property type="protein sequence ID" value="RKN86357.1"/>
    <property type="molecule type" value="Genomic_DNA"/>
</dbReference>
<gene>
    <name evidence="1" type="ORF">D7M11_04915</name>
</gene>
<name>A0A3B0CT29_9BACL</name>
<comment type="caution">
    <text evidence="1">The sequence shown here is derived from an EMBL/GenBank/DDBJ whole genome shotgun (WGS) entry which is preliminary data.</text>
</comment>
<dbReference type="Proteomes" id="UP000282311">
    <property type="component" value="Unassembled WGS sequence"/>
</dbReference>
<proteinExistence type="predicted"/>
<evidence type="ECO:0000313" key="2">
    <source>
        <dbReference type="Proteomes" id="UP000282311"/>
    </source>
</evidence>